<evidence type="ECO:0000313" key="1">
    <source>
        <dbReference type="Proteomes" id="UP000035681"/>
    </source>
</evidence>
<name>A0A0K0E5V4_STRER</name>
<dbReference type="Proteomes" id="UP000035681">
    <property type="component" value="Unplaced"/>
</dbReference>
<reference evidence="2" key="1">
    <citation type="submission" date="2015-08" db="UniProtKB">
        <authorList>
            <consortium name="WormBaseParasite"/>
        </authorList>
    </citation>
    <scope>IDENTIFICATION</scope>
</reference>
<dbReference type="WBParaSite" id="TCONS_00013091.p1">
    <property type="protein sequence ID" value="TCONS_00013091.p1"/>
    <property type="gene ID" value="XLOC_008889"/>
</dbReference>
<protein>
    <submittedName>
        <fullName evidence="3">BHLH domain-containing protein</fullName>
    </submittedName>
</protein>
<sequence>MSITSSSSRISSQINLFEKKNKTKNGLNNKNISSDNILKSTSTLPKIDTNNKKIKNNDIVKQWNKAERRLTLVSFPKILNERKRRDKMEEETQAYKKRQNKFLKSFENLPQSGVILDNSKNYFNIFFPLYFNSSECTIQLPSPQLLSRGNCIDSTNCTTTFQEFCNNYNILEDEREKFFENYNISIIKRRQLLELQKKIKKNEKITKSFLDIENNLHENELINNFNEMTDQFATLTFKLCHFTSIKEKNNNKSVIKDNWIIKDVVNIENTNEKEVDRQLSNIEYQINEINKDINKITKLLEE</sequence>
<accession>A0A0K0E5V4</accession>
<evidence type="ECO:0000313" key="2">
    <source>
        <dbReference type="WBParaSite" id="SSTP_0000488800.1"/>
    </source>
</evidence>
<keyword evidence="1" id="KW-1185">Reference proteome</keyword>
<organism evidence="2">
    <name type="scientific">Strongyloides stercoralis</name>
    <name type="common">Threadworm</name>
    <dbReference type="NCBI Taxonomy" id="6248"/>
    <lineage>
        <taxon>Eukaryota</taxon>
        <taxon>Metazoa</taxon>
        <taxon>Ecdysozoa</taxon>
        <taxon>Nematoda</taxon>
        <taxon>Chromadorea</taxon>
        <taxon>Rhabditida</taxon>
        <taxon>Tylenchina</taxon>
        <taxon>Panagrolaimomorpha</taxon>
        <taxon>Strongyloidoidea</taxon>
        <taxon>Strongyloididae</taxon>
        <taxon>Strongyloides</taxon>
    </lineage>
</organism>
<dbReference type="WBParaSite" id="SSTP_0000488800.1">
    <property type="protein sequence ID" value="SSTP_0000488800.1"/>
    <property type="gene ID" value="SSTP_0000488800"/>
</dbReference>
<proteinExistence type="predicted"/>
<dbReference type="AlphaFoldDB" id="A0A0K0E5V4"/>
<evidence type="ECO:0000313" key="3">
    <source>
        <dbReference type="WBParaSite" id="TCONS_00013091.p1"/>
    </source>
</evidence>